<gene>
    <name evidence="1" type="ORF">EJ06DRAFT_380565</name>
</gene>
<dbReference type="Proteomes" id="UP000799640">
    <property type="component" value="Unassembled WGS sequence"/>
</dbReference>
<name>A0A6G1HZ41_9PEZI</name>
<evidence type="ECO:0000313" key="1">
    <source>
        <dbReference type="EMBL" id="KAF2401181.1"/>
    </source>
</evidence>
<reference evidence="1" key="1">
    <citation type="journal article" date="2020" name="Stud. Mycol.">
        <title>101 Dothideomycetes genomes: a test case for predicting lifestyles and emergence of pathogens.</title>
        <authorList>
            <person name="Haridas S."/>
            <person name="Albert R."/>
            <person name="Binder M."/>
            <person name="Bloem J."/>
            <person name="Labutti K."/>
            <person name="Salamov A."/>
            <person name="Andreopoulos B."/>
            <person name="Baker S."/>
            <person name="Barry K."/>
            <person name="Bills G."/>
            <person name="Bluhm B."/>
            <person name="Cannon C."/>
            <person name="Castanera R."/>
            <person name="Culley D."/>
            <person name="Daum C."/>
            <person name="Ezra D."/>
            <person name="Gonzalez J."/>
            <person name="Henrissat B."/>
            <person name="Kuo A."/>
            <person name="Liang C."/>
            <person name="Lipzen A."/>
            <person name="Lutzoni F."/>
            <person name="Magnuson J."/>
            <person name="Mondo S."/>
            <person name="Nolan M."/>
            <person name="Ohm R."/>
            <person name="Pangilinan J."/>
            <person name="Park H.-J."/>
            <person name="Ramirez L."/>
            <person name="Alfaro M."/>
            <person name="Sun H."/>
            <person name="Tritt A."/>
            <person name="Yoshinaga Y."/>
            <person name="Zwiers L.-H."/>
            <person name="Turgeon B."/>
            <person name="Goodwin S."/>
            <person name="Spatafora J."/>
            <person name="Crous P."/>
            <person name="Grigoriev I."/>
        </authorList>
    </citation>
    <scope>NUCLEOTIDE SEQUENCE</scope>
    <source>
        <strain evidence="1">CBS 262.69</strain>
    </source>
</reference>
<accession>A0A6G1HZ41</accession>
<dbReference type="AlphaFoldDB" id="A0A6G1HZ41"/>
<protein>
    <submittedName>
        <fullName evidence="1">Uncharacterized protein</fullName>
    </submittedName>
</protein>
<proteinExistence type="predicted"/>
<evidence type="ECO:0000313" key="2">
    <source>
        <dbReference type="Proteomes" id="UP000799640"/>
    </source>
</evidence>
<dbReference type="EMBL" id="ML996693">
    <property type="protein sequence ID" value="KAF2401181.1"/>
    <property type="molecule type" value="Genomic_DNA"/>
</dbReference>
<sequence length="99" mass="11418">MKNLRALVRVVEFLSNGEQWRCKVFDEDVRGLSGGRKRCGVERGAFRTRCFCFGAWRPGRQFFHRRPQHSTGSHGPADPRGKVNHVRWLASLKPERLGL</sequence>
<keyword evidence="2" id="KW-1185">Reference proteome</keyword>
<organism evidence="1 2">
    <name type="scientific">Trichodelitschia bisporula</name>
    <dbReference type="NCBI Taxonomy" id="703511"/>
    <lineage>
        <taxon>Eukaryota</taxon>
        <taxon>Fungi</taxon>
        <taxon>Dikarya</taxon>
        <taxon>Ascomycota</taxon>
        <taxon>Pezizomycotina</taxon>
        <taxon>Dothideomycetes</taxon>
        <taxon>Dothideomycetes incertae sedis</taxon>
        <taxon>Phaeotrichales</taxon>
        <taxon>Phaeotrichaceae</taxon>
        <taxon>Trichodelitschia</taxon>
    </lineage>
</organism>